<reference evidence="2" key="1">
    <citation type="submission" date="2022-11" db="UniProtKB">
        <authorList>
            <consortium name="WormBaseParasite"/>
        </authorList>
    </citation>
    <scope>IDENTIFICATION</scope>
</reference>
<evidence type="ECO:0000313" key="2">
    <source>
        <dbReference type="WBParaSite" id="PS1159_v2.g16836.t1"/>
    </source>
</evidence>
<accession>A0AC35FH81</accession>
<dbReference type="Proteomes" id="UP000887580">
    <property type="component" value="Unplaced"/>
</dbReference>
<evidence type="ECO:0000313" key="1">
    <source>
        <dbReference type="Proteomes" id="UP000887580"/>
    </source>
</evidence>
<sequence>MPPPSETKLYSPIQTQKDYRTFLIMDRHKLMAQACAQYPELQLGDDIRDWMKEIDSLDDYSEKLIDDIKNQQKIERDSITAGNFRQLRESQIKIRGLIRRLKITVEQKAEVNDKIEKFLDEFTANLPLIFAETTPKKEEVQEEEEIHQISSASEAIVITPKIIKNEIEILKREKEFAAEEWKIEKNFVQANELKAIPLIEYEAEEYDLPPPPSSGRGRRPQLLTTSPKKSLNRSLASPRRAKKSNTTPSASAEENAPPEEEMLQPPPEKKSRTSLPSIIVSNKRRKSGGTRKSTEPKTPKPPSTPEELAAKKEERAKVKKAKAEEQQKQQTEAEEIARLTAQLELEGDIPKRRAAATAAAVAIHSAHIHVPKTPIPIAKSISKEKESSVPVTPTPTTPSTAAAAGVITSRKRSMSKRRKSSQQRQTQMDETEEEEEETYCICKEISYGEMICCDNNECKIQWFHFGCVGLKIKPKRGLNWYCSDCKNQLSSQSSEKSSITKKK</sequence>
<protein>
    <submittedName>
        <fullName evidence="2">PHD-type domain-containing protein</fullName>
    </submittedName>
</protein>
<dbReference type="WBParaSite" id="PS1159_v2.g16836.t1">
    <property type="protein sequence ID" value="PS1159_v2.g16836.t1"/>
    <property type="gene ID" value="PS1159_v2.g16836"/>
</dbReference>
<name>A0AC35FH81_9BILA</name>
<organism evidence="1 2">
    <name type="scientific">Panagrolaimus sp. PS1159</name>
    <dbReference type="NCBI Taxonomy" id="55785"/>
    <lineage>
        <taxon>Eukaryota</taxon>
        <taxon>Metazoa</taxon>
        <taxon>Ecdysozoa</taxon>
        <taxon>Nematoda</taxon>
        <taxon>Chromadorea</taxon>
        <taxon>Rhabditida</taxon>
        <taxon>Tylenchina</taxon>
        <taxon>Panagrolaimomorpha</taxon>
        <taxon>Panagrolaimoidea</taxon>
        <taxon>Panagrolaimidae</taxon>
        <taxon>Panagrolaimus</taxon>
    </lineage>
</organism>
<proteinExistence type="predicted"/>